<dbReference type="Proteomes" id="UP000032430">
    <property type="component" value="Chromosome I"/>
</dbReference>
<reference evidence="2" key="1">
    <citation type="submission" date="2014-09" db="EMBL/GenBank/DDBJ databases">
        <authorList>
            <person name="Gomez-Valero L."/>
        </authorList>
    </citation>
    <scope>NUCLEOTIDE SEQUENCE [LARGE SCALE GENOMIC DNA]</scope>
    <source>
        <strain evidence="2">ATCC700992</strain>
    </source>
</reference>
<keyword evidence="2" id="KW-1185">Reference proteome</keyword>
<protein>
    <submittedName>
        <fullName evidence="1">Uncharacterized protein</fullName>
    </submittedName>
</protein>
<organism evidence="1 2">
    <name type="scientific">Legionella fallonii LLAP-10</name>
    <dbReference type="NCBI Taxonomy" id="1212491"/>
    <lineage>
        <taxon>Bacteria</taxon>
        <taxon>Pseudomonadati</taxon>
        <taxon>Pseudomonadota</taxon>
        <taxon>Gammaproteobacteria</taxon>
        <taxon>Legionellales</taxon>
        <taxon>Legionellaceae</taxon>
        <taxon>Legionella</taxon>
    </lineage>
</organism>
<dbReference type="EMBL" id="LN614827">
    <property type="protein sequence ID" value="CEG57870.1"/>
    <property type="molecule type" value="Genomic_DNA"/>
</dbReference>
<evidence type="ECO:0000313" key="1">
    <source>
        <dbReference type="EMBL" id="CEG57870.1"/>
    </source>
</evidence>
<gene>
    <name evidence="1" type="ORF">LFA_2497</name>
</gene>
<accession>A0A098G8S1</accession>
<sequence>MNLLDAVEKSVGNEYFNDGEHSEKCSDLQKADANLSLSLNQSHQPNANKIVNIK</sequence>
<dbReference type="RefSeq" id="WP_157010344.1">
    <property type="nucleotide sequence ID" value="NZ_LN614827.1"/>
</dbReference>
<name>A0A098G8S1_9GAMM</name>
<dbReference type="OrthoDB" id="5653364at2"/>
<dbReference type="KEGG" id="lfa:LFA_2497"/>
<dbReference type="HOGENOM" id="CLU_3044832_0_0_6"/>
<dbReference type="AlphaFoldDB" id="A0A098G8S1"/>
<proteinExistence type="predicted"/>
<evidence type="ECO:0000313" key="2">
    <source>
        <dbReference type="Proteomes" id="UP000032430"/>
    </source>
</evidence>
<dbReference type="STRING" id="1212491.LFA_2497"/>